<reference evidence="1" key="1">
    <citation type="journal article" date="2021" name="PeerJ">
        <title>Extensive microbial diversity within the chicken gut microbiome revealed by metagenomics and culture.</title>
        <authorList>
            <person name="Gilroy R."/>
            <person name="Ravi A."/>
            <person name="Getino M."/>
            <person name="Pursley I."/>
            <person name="Horton D.L."/>
            <person name="Alikhan N.F."/>
            <person name="Baker D."/>
            <person name="Gharbi K."/>
            <person name="Hall N."/>
            <person name="Watson M."/>
            <person name="Adriaenssens E.M."/>
            <person name="Foster-Nyarko E."/>
            <person name="Jarju S."/>
            <person name="Secka A."/>
            <person name="Antonio M."/>
            <person name="Oren A."/>
            <person name="Chaudhuri R.R."/>
            <person name="La Ragione R."/>
            <person name="Hildebrand F."/>
            <person name="Pallen M.J."/>
        </authorList>
    </citation>
    <scope>NUCLEOTIDE SEQUENCE</scope>
    <source>
        <strain evidence="1">B3-3758</strain>
    </source>
</reference>
<gene>
    <name evidence="1" type="ORF">H9791_04940</name>
</gene>
<dbReference type="EMBL" id="JAHLFO010000062">
    <property type="protein sequence ID" value="MBU3813840.1"/>
    <property type="molecule type" value="Genomic_DNA"/>
</dbReference>
<sequence length="145" mass="16959">MNENFDYSHAPKSFIHCYHPQCCQAGHCLRRLAALHAPADIVCVRALSPNALPADGTGCPHFLSAEKVRIAWGIYGMFDNLPLKAARAIRKTLILHFSKTRFYRLQRKESYLTPAEQDYVRRVFRRYGVQEEPVYEFYTEEYQWD</sequence>
<proteinExistence type="predicted"/>
<name>A0A9E2NNB4_9BACE</name>
<organism evidence="1 2">
    <name type="scientific">Candidatus Bacteroides intestinipullorum</name>
    <dbReference type="NCBI Taxonomy" id="2838471"/>
    <lineage>
        <taxon>Bacteria</taxon>
        <taxon>Pseudomonadati</taxon>
        <taxon>Bacteroidota</taxon>
        <taxon>Bacteroidia</taxon>
        <taxon>Bacteroidales</taxon>
        <taxon>Bacteroidaceae</taxon>
        <taxon>Bacteroides</taxon>
    </lineage>
</organism>
<comment type="caution">
    <text evidence="1">The sequence shown here is derived from an EMBL/GenBank/DDBJ whole genome shotgun (WGS) entry which is preliminary data.</text>
</comment>
<accession>A0A9E2NNB4</accession>
<dbReference type="Proteomes" id="UP000824236">
    <property type="component" value="Unassembled WGS sequence"/>
</dbReference>
<reference evidence="1" key="2">
    <citation type="submission" date="2021-04" db="EMBL/GenBank/DDBJ databases">
        <authorList>
            <person name="Gilroy R."/>
        </authorList>
    </citation>
    <scope>NUCLEOTIDE SEQUENCE</scope>
    <source>
        <strain evidence="1">B3-3758</strain>
    </source>
</reference>
<dbReference type="Pfam" id="PF19555">
    <property type="entry name" value="DUF6078"/>
    <property type="match status" value="1"/>
</dbReference>
<evidence type="ECO:0000313" key="2">
    <source>
        <dbReference type="Proteomes" id="UP000824236"/>
    </source>
</evidence>
<protein>
    <submittedName>
        <fullName evidence="1">Uncharacterized protein</fullName>
    </submittedName>
</protein>
<evidence type="ECO:0000313" key="1">
    <source>
        <dbReference type="EMBL" id="MBU3813840.1"/>
    </source>
</evidence>
<dbReference type="AlphaFoldDB" id="A0A9E2NNB4"/>
<dbReference type="InterPro" id="IPR045724">
    <property type="entry name" value="DUF6078"/>
</dbReference>